<keyword evidence="1" id="KW-1133">Transmembrane helix</keyword>
<proteinExistence type="predicted"/>
<keyword evidence="1" id="KW-0472">Membrane</keyword>
<protein>
    <submittedName>
        <fullName evidence="2">Uncharacterized protein</fullName>
    </submittedName>
</protein>
<dbReference type="EMBL" id="CP059567">
    <property type="protein sequence ID" value="QMT40069.1"/>
    <property type="molecule type" value="Genomic_DNA"/>
</dbReference>
<dbReference type="Proteomes" id="UP000514752">
    <property type="component" value="Chromosome"/>
</dbReference>
<keyword evidence="1" id="KW-0812">Transmembrane</keyword>
<dbReference type="RefSeq" id="WP_182121814.1">
    <property type="nucleotide sequence ID" value="NZ_CP059567.1"/>
</dbReference>
<accession>A0A7D7SGA6</accession>
<evidence type="ECO:0000313" key="2">
    <source>
        <dbReference type="EMBL" id="QMT40069.1"/>
    </source>
</evidence>
<feature type="transmembrane region" description="Helical" evidence="1">
    <location>
        <begin position="50"/>
        <end position="68"/>
    </location>
</feature>
<name>A0A7D7SGA6_9NEIS</name>
<organism evidence="2 3">
    <name type="scientific">Neisseria shayeganii</name>
    <dbReference type="NCBI Taxonomy" id="607712"/>
    <lineage>
        <taxon>Bacteria</taxon>
        <taxon>Pseudomonadati</taxon>
        <taxon>Pseudomonadota</taxon>
        <taxon>Betaproteobacteria</taxon>
        <taxon>Neisseriales</taxon>
        <taxon>Neisseriaceae</taxon>
        <taxon>Neisseria</taxon>
    </lineage>
</organism>
<evidence type="ECO:0000313" key="3">
    <source>
        <dbReference type="Proteomes" id="UP000514752"/>
    </source>
</evidence>
<dbReference type="AlphaFoldDB" id="A0A7D7SGA6"/>
<sequence>MIRVLYRLATWAAQPLLRRADAWAIPFSCLRDGFAIFWEWQALQMKEGDGLIPLFGLIFAGLGLYLMLRRF</sequence>
<reference evidence="2 3" key="1">
    <citation type="submission" date="2020-07" db="EMBL/GenBank/DDBJ databases">
        <title>Genomic diversity of species in the Neisseriaceae family.</title>
        <authorList>
            <person name="Vincent A.T."/>
            <person name="Bernet E."/>
            <person name="Veyrier F.J."/>
        </authorList>
    </citation>
    <scope>NUCLEOTIDE SEQUENCE [LARGE SCALE GENOMIC DNA]</scope>
    <source>
        <strain evidence="2 3">DSM 22244</strain>
    </source>
</reference>
<evidence type="ECO:0000256" key="1">
    <source>
        <dbReference type="SAM" id="Phobius"/>
    </source>
</evidence>
<dbReference type="KEGG" id="nsg:H3L94_09460"/>
<gene>
    <name evidence="2" type="ORF">H3L94_09460</name>
</gene>